<evidence type="ECO:0000256" key="1">
    <source>
        <dbReference type="SAM" id="SignalP"/>
    </source>
</evidence>
<dbReference type="AlphaFoldDB" id="A0AAV1YJ57"/>
<dbReference type="EMBL" id="CAXHTB010000025">
    <property type="protein sequence ID" value="CAL0334067.1"/>
    <property type="molecule type" value="Genomic_DNA"/>
</dbReference>
<proteinExistence type="predicted"/>
<evidence type="ECO:0000313" key="2">
    <source>
        <dbReference type="EMBL" id="CAL0334067.1"/>
    </source>
</evidence>
<reference evidence="2 3" key="1">
    <citation type="submission" date="2024-03" db="EMBL/GenBank/DDBJ databases">
        <authorList>
            <person name="Martinez-Hernandez J."/>
        </authorList>
    </citation>
    <scope>NUCLEOTIDE SEQUENCE [LARGE SCALE GENOMIC DNA]</scope>
</reference>
<accession>A0AAV1YJ57</accession>
<sequence length="137" mass="15895">MENYHSTILIVMFWLFTCWDLGMSTPGKIYVYNIQEHESIDVHCSGNSTNNKVTKVVPPFNETELIIPSPKFVTGGCYGKVSYKDHILVPFVNLNKEVDKCEKSCYFLVFNTSFYRLDQTKHAFPTWVLVHPIIWLP</sequence>
<comment type="caution">
    <text evidence="2">The sequence shown here is derived from an EMBL/GenBank/DDBJ whole genome shotgun (WGS) entry which is preliminary data.</text>
</comment>
<feature type="signal peptide" evidence="1">
    <location>
        <begin position="1"/>
        <end position="24"/>
    </location>
</feature>
<organism evidence="2 3">
    <name type="scientific">Lupinus luteus</name>
    <name type="common">European yellow lupine</name>
    <dbReference type="NCBI Taxonomy" id="3873"/>
    <lineage>
        <taxon>Eukaryota</taxon>
        <taxon>Viridiplantae</taxon>
        <taxon>Streptophyta</taxon>
        <taxon>Embryophyta</taxon>
        <taxon>Tracheophyta</taxon>
        <taxon>Spermatophyta</taxon>
        <taxon>Magnoliopsida</taxon>
        <taxon>eudicotyledons</taxon>
        <taxon>Gunneridae</taxon>
        <taxon>Pentapetalae</taxon>
        <taxon>rosids</taxon>
        <taxon>fabids</taxon>
        <taxon>Fabales</taxon>
        <taxon>Fabaceae</taxon>
        <taxon>Papilionoideae</taxon>
        <taxon>50 kb inversion clade</taxon>
        <taxon>genistoids sensu lato</taxon>
        <taxon>core genistoids</taxon>
        <taxon>Genisteae</taxon>
        <taxon>Lupinus</taxon>
    </lineage>
</organism>
<dbReference type="Proteomes" id="UP001497480">
    <property type="component" value="Unassembled WGS sequence"/>
</dbReference>
<name>A0AAV1YJ57_LUPLU</name>
<keyword evidence="1" id="KW-0732">Signal</keyword>
<feature type="chain" id="PRO_5043785480" evidence="1">
    <location>
        <begin position="25"/>
        <end position="137"/>
    </location>
</feature>
<protein>
    <submittedName>
        <fullName evidence="2">Uncharacterized protein</fullName>
    </submittedName>
</protein>
<keyword evidence="3" id="KW-1185">Reference proteome</keyword>
<evidence type="ECO:0000313" key="3">
    <source>
        <dbReference type="Proteomes" id="UP001497480"/>
    </source>
</evidence>
<gene>
    <name evidence="2" type="ORF">LLUT_LOCUS35127</name>
</gene>